<evidence type="ECO:0000256" key="1">
    <source>
        <dbReference type="ARBA" id="ARBA00000085"/>
    </source>
</evidence>
<organism evidence="9 10">
    <name type="scientific">bacterium (Candidatus Blackallbacteria) CG17_big_fil_post_rev_8_21_14_2_50_48_46</name>
    <dbReference type="NCBI Taxonomy" id="2014261"/>
    <lineage>
        <taxon>Bacteria</taxon>
        <taxon>Candidatus Blackallbacteria</taxon>
    </lineage>
</organism>
<dbReference type="CDD" id="cd00082">
    <property type="entry name" value="HisKA"/>
    <property type="match status" value="1"/>
</dbReference>
<evidence type="ECO:0000256" key="2">
    <source>
        <dbReference type="ARBA" id="ARBA00012438"/>
    </source>
</evidence>
<dbReference type="SMART" id="SM00448">
    <property type="entry name" value="REC"/>
    <property type="match status" value="1"/>
</dbReference>
<reference evidence="9 10" key="1">
    <citation type="submission" date="2017-09" db="EMBL/GenBank/DDBJ databases">
        <title>Depth-based differentiation of microbial function through sediment-hosted aquifers and enrichment of novel symbionts in the deep terrestrial subsurface.</title>
        <authorList>
            <person name="Probst A.J."/>
            <person name="Ladd B."/>
            <person name="Jarett J.K."/>
            <person name="Geller-Mcgrath D.E."/>
            <person name="Sieber C.M."/>
            <person name="Emerson J.B."/>
            <person name="Anantharaman K."/>
            <person name="Thomas B.C."/>
            <person name="Malmstrom R."/>
            <person name="Stieglmeier M."/>
            <person name="Klingl A."/>
            <person name="Woyke T."/>
            <person name="Ryan C.M."/>
            <person name="Banfield J.F."/>
        </authorList>
    </citation>
    <scope>NUCLEOTIDE SEQUENCE [LARGE SCALE GENOMIC DNA]</scope>
    <source>
        <strain evidence="9">CG17_big_fil_post_rev_8_21_14_2_50_48_46</strain>
    </source>
</reference>
<dbReference type="InterPro" id="IPR000014">
    <property type="entry name" value="PAS"/>
</dbReference>
<dbReference type="InterPro" id="IPR035965">
    <property type="entry name" value="PAS-like_dom_sf"/>
</dbReference>
<dbReference type="InterPro" id="IPR003661">
    <property type="entry name" value="HisK_dim/P_dom"/>
</dbReference>
<comment type="caution">
    <text evidence="9">The sequence shown here is derived from an EMBL/GenBank/DDBJ whole genome shotgun (WGS) entry which is preliminary data.</text>
</comment>
<dbReference type="FunFam" id="3.30.565.10:FF:000010">
    <property type="entry name" value="Sensor histidine kinase RcsC"/>
    <property type="match status" value="1"/>
</dbReference>
<protein>
    <recommendedName>
        <fullName evidence="2">histidine kinase</fullName>
        <ecNumber evidence="2">2.7.13.3</ecNumber>
    </recommendedName>
</protein>
<dbReference type="InterPro" id="IPR001789">
    <property type="entry name" value="Sig_transdc_resp-reg_receiver"/>
</dbReference>
<dbReference type="CDD" id="cd17546">
    <property type="entry name" value="REC_hyHK_CKI1_RcsC-like"/>
    <property type="match status" value="1"/>
</dbReference>
<evidence type="ECO:0000259" key="8">
    <source>
        <dbReference type="PROSITE" id="PS50110"/>
    </source>
</evidence>
<evidence type="ECO:0000313" key="10">
    <source>
        <dbReference type="Proteomes" id="UP000231019"/>
    </source>
</evidence>
<proteinExistence type="predicted"/>
<accession>A0A2M7G3M3</accession>
<dbReference type="EC" id="2.7.13.3" evidence="2"/>
<dbReference type="SMART" id="SM00387">
    <property type="entry name" value="HATPase_c"/>
    <property type="match status" value="1"/>
</dbReference>
<keyword evidence="3 5" id="KW-0597">Phosphoprotein</keyword>
<gene>
    <name evidence="9" type="ORF">COW36_11960</name>
</gene>
<dbReference type="PROSITE" id="PS50109">
    <property type="entry name" value="HIS_KIN"/>
    <property type="match status" value="1"/>
</dbReference>
<dbReference type="InterPro" id="IPR003594">
    <property type="entry name" value="HATPase_dom"/>
</dbReference>
<dbReference type="InterPro" id="IPR036097">
    <property type="entry name" value="HisK_dim/P_sf"/>
</dbReference>
<feature type="coiled-coil region" evidence="6">
    <location>
        <begin position="127"/>
        <end position="154"/>
    </location>
</feature>
<evidence type="ECO:0000256" key="3">
    <source>
        <dbReference type="ARBA" id="ARBA00022553"/>
    </source>
</evidence>
<dbReference type="Gene3D" id="3.30.565.10">
    <property type="entry name" value="Histidine kinase-like ATPase, C-terminal domain"/>
    <property type="match status" value="1"/>
</dbReference>
<dbReference type="EMBL" id="PFFQ01000037">
    <property type="protein sequence ID" value="PIW16478.1"/>
    <property type="molecule type" value="Genomic_DNA"/>
</dbReference>
<dbReference type="Gene3D" id="3.40.50.2300">
    <property type="match status" value="1"/>
</dbReference>
<dbReference type="PANTHER" id="PTHR45339">
    <property type="entry name" value="HYBRID SIGNAL TRANSDUCTION HISTIDINE KINASE J"/>
    <property type="match status" value="1"/>
</dbReference>
<dbReference type="InterPro" id="IPR011006">
    <property type="entry name" value="CheY-like_superfamily"/>
</dbReference>
<dbReference type="Proteomes" id="UP000231019">
    <property type="component" value="Unassembled WGS sequence"/>
</dbReference>
<comment type="catalytic activity">
    <reaction evidence="1">
        <text>ATP + protein L-histidine = ADP + protein N-phospho-L-histidine.</text>
        <dbReference type="EC" id="2.7.13.3"/>
    </reaction>
</comment>
<dbReference type="InterPro" id="IPR013656">
    <property type="entry name" value="PAS_4"/>
</dbReference>
<feature type="domain" description="Response regulatory" evidence="8">
    <location>
        <begin position="403"/>
        <end position="521"/>
    </location>
</feature>
<dbReference type="SMART" id="SM00388">
    <property type="entry name" value="HisKA"/>
    <property type="match status" value="1"/>
</dbReference>
<dbReference type="InterPro" id="IPR005467">
    <property type="entry name" value="His_kinase_dom"/>
</dbReference>
<dbReference type="Gene3D" id="3.30.450.20">
    <property type="entry name" value="PAS domain"/>
    <property type="match status" value="1"/>
</dbReference>
<dbReference type="SUPFAM" id="SSF55874">
    <property type="entry name" value="ATPase domain of HSP90 chaperone/DNA topoisomerase II/histidine kinase"/>
    <property type="match status" value="1"/>
</dbReference>
<dbReference type="Pfam" id="PF02518">
    <property type="entry name" value="HATPase_c"/>
    <property type="match status" value="1"/>
</dbReference>
<dbReference type="SUPFAM" id="SSF47384">
    <property type="entry name" value="Homodimeric domain of signal transducing histidine kinase"/>
    <property type="match status" value="1"/>
</dbReference>
<dbReference type="NCBIfam" id="TIGR00229">
    <property type="entry name" value="sensory_box"/>
    <property type="match status" value="1"/>
</dbReference>
<dbReference type="Gene3D" id="1.10.287.130">
    <property type="match status" value="1"/>
</dbReference>
<dbReference type="CDD" id="cd16922">
    <property type="entry name" value="HATPase_EvgS-ArcB-TorS-like"/>
    <property type="match status" value="1"/>
</dbReference>
<dbReference type="SUPFAM" id="SSF55785">
    <property type="entry name" value="PYP-like sensor domain (PAS domain)"/>
    <property type="match status" value="1"/>
</dbReference>
<dbReference type="Pfam" id="PF00072">
    <property type="entry name" value="Response_reg"/>
    <property type="match status" value="1"/>
</dbReference>
<dbReference type="PANTHER" id="PTHR45339:SF1">
    <property type="entry name" value="HYBRID SIGNAL TRANSDUCTION HISTIDINE KINASE J"/>
    <property type="match status" value="1"/>
</dbReference>
<dbReference type="PROSITE" id="PS50110">
    <property type="entry name" value="RESPONSE_REGULATORY"/>
    <property type="match status" value="1"/>
</dbReference>
<feature type="modified residue" description="4-aspartylphosphate" evidence="5">
    <location>
        <position position="454"/>
    </location>
</feature>
<evidence type="ECO:0000256" key="5">
    <source>
        <dbReference type="PROSITE-ProRule" id="PRU00169"/>
    </source>
</evidence>
<keyword evidence="6" id="KW-0175">Coiled coil</keyword>
<dbReference type="InterPro" id="IPR004358">
    <property type="entry name" value="Sig_transdc_His_kin-like_C"/>
</dbReference>
<evidence type="ECO:0000256" key="6">
    <source>
        <dbReference type="SAM" id="Coils"/>
    </source>
</evidence>
<dbReference type="SUPFAM" id="SSF52172">
    <property type="entry name" value="CheY-like"/>
    <property type="match status" value="1"/>
</dbReference>
<name>A0A2M7G3M3_9BACT</name>
<dbReference type="Pfam" id="PF00512">
    <property type="entry name" value="HisKA"/>
    <property type="match status" value="1"/>
</dbReference>
<dbReference type="GO" id="GO:0000155">
    <property type="term" value="F:phosphorelay sensor kinase activity"/>
    <property type="evidence" value="ECO:0007669"/>
    <property type="project" value="InterPro"/>
</dbReference>
<dbReference type="Pfam" id="PF08448">
    <property type="entry name" value="PAS_4"/>
    <property type="match status" value="1"/>
</dbReference>
<evidence type="ECO:0000256" key="4">
    <source>
        <dbReference type="ARBA" id="ARBA00023012"/>
    </source>
</evidence>
<evidence type="ECO:0000313" key="9">
    <source>
        <dbReference type="EMBL" id="PIW16478.1"/>
    </source>
</evidence>
<keyword evidence="4" id="KW-0902">Two-component regulatory system</keyword>
<dbReference type="InterPro" id="IPR036890">
    <property type="entry name" value="HATPase_C_sf"/>
</dbReference>
<dbReference type="CDD" id="cd00130">
    <property type="entry name" value="PAS"/>
    <property type="match status" value="1"/>
</dbReference>
<sequence>MGQSYRDQIFSQENWKALTENTDDIIIVLDQDARIRYINRSSTHLPTAHYMGRSAFENLEANQIELMQETLKKIQTTGTPQAYEMEVDLSNYGADLPVCWYRTKLIPFQVEAHYAGAIMIVTDITQSKKIEADLRRAKEEAEAANRAKSSFLANMSHEIRTPLNAILGFTQLAQLAEPPARVSGYLDKVIFSSKQLLALVNDILDLSRIEAGKMQLEVQSFELPSFLKNLEDQYLQSILTKGLNFELSLDPEIPKTLYADALRLNQILNNLLSNAIKFTDKGTIGLKISKISQTNSSICIQFSVSDTGIGIVPENFESIFHSFSQVDDSSTRKYGGSGLGLAICRFLVHRMGGEIEVSSTPGAGSVFSFTLNFNLPPSAQSLKTQSEPLPDHLYFANCLKGRTVLIVENRAENQEILQEMLGLAGMQVEVVKQGTEALERLKQENPAIEIILMDIHLLDKEDFETCAKIRSRSEWSNIPLIAVTAHNLKGDREKCLQAGMDEHIPKPIELYSLLSSLSAQLCRAQDLMLQCPAKQELSPDSEMPPEESALLTLPKLLTHLKRLLEENSLDALLVLPRIQGLLENAQVQEVLNRLEQEIRFLDYRGALKSLNLLEERLQDRL</sequence>
<dbReference type="AlphaFoldDB" id="A0A2M7G3M3"/>
<feature type="domain" description="Histidine kinase" evidence="7">
    <location>
        <begin position="154"/>
        <end position="375"/>
    </location>
</feature>
<dbReference type="PRINTS" id="PR00344">
    <property type="entry name" value="BCTRLSENSOR"/>
</dbReference>
<evidence type="ECO:0000259" key="7">
    <source>
        <dbReference type="PROSITE" id="PS50109"/>
    </source>
</evidence>